<dbReference type="GO" id="GO:0010945">
    <property type="term" value="F:coenzyme A diphosphatase activity"/>
    <property type="evidence" value="ECO:0007669"/>
    <property type="project" value="InterPro"/>
</dbReference>
<dbReference type="CDD" id="cd03426">
    <property type="entry name" value="NUDIX_CoAse_Nudt7"/>
    <property type="match status" value="1"/>
</dbReference>
<evidence type="ECO:0000313" key="4">
    <source>
        <dbReference type="EMBL" id="ORC86524.1"/>
    </source>
</evidence>
<name>A0A1X0NPA0_9TRYP</name>
<dbReference type="InterPro" id="IPR045121">
    <property type="entry name" value="CoAse"/>
</dbReference>
<reference evidence="4 5" key="1">
    <citation type="submission" date="2017-03" db="EMBL/GenBank/DDBJ databases">
        <title>An alternative strategy for trypanosome survival in the mammalian bloodstream revealed through genome and transcriptome analysis of the ubiquitous bovine parasite Trypanosoma (Megatrypanum) theileri.</title>
        <authorList>
            <person name="Kelly S."/>
            <person name="Ivens A."/>
            <person name="Mott A."/>
            <person name="O'Neill E."/>
            <person name="Emms D."/>
            <person name="Macleod O."/>
            <person name="Voorheis P."/>
            <person name="Matthews J."/>
            <person name="Matthews K."/>
            <person name="Carrington M."/>
        </authorList>
    </citation>
    <scope>NUCLEOTIDE SEQUENCE [LARGE SCALE GENOMIC DNA]</scope>
    <source>
        <strain evidence="4">Edinburgh</strain>
    </source>
</reference>
<feature type="region of interest" description="Disordered" evidence="1">
    <location>
        <begin position="394"/>
        <end position="421"/>
    </location>
</feature>
<evidence type="ECO:0000256" key="1">
    <source>
        <dbReference type="SAM" id="MobiDB-lite"/>
    </source>
</evidence>
<dbReference type="EMBL" id="NBCO01000027">
    <property type="protein sequence ID" value="ORC86524.1"/>
    <property type="molecule type" value="Genomic_DNA"/>
</dbReference>
<dbReference type="AlphaFoldDB" id="A0A1X0NPA0"/>
<dbReference type="InterPro" id="IPR000086">
    <property type="entry name" value="NUDIX_hydrolase_dom"/>
</dbReference>
<proteinExistence type="predicted"/>
<dbReference type="RefSeq" id="XP_028880590.1">
    <property type="nucleotide sequence ID" value="XM_029028007.1"/>
</dbReference>
<dbReference type="SUPFAM" id="SSF55811">
    <property type="entry name" value="Nudix"/>
    <property type="match status" value="1"/>
</dbReference>
<dbReference type="GeneID" id="39987787"/>
<keyword evidence="2" id="KW-0812">Transmembrane</keyword>
<dbReference type="PANTHER" id="PTHR12992:SF44">
    <property type="entry name" value="NUDIX HYDROLASE DOMAIN-CONTAINING PROTEIN"/>
    <property type="match status" value="1"/>
</dbReference>
<dbReference type="InterPro" id="IPR015797">
    <property type="entry name" value="NUDIX_hydrolase-like_dom_sf"/>
</dbReference>
<feature type="domain" description="Nudix hydrolase" evidence="3">
    <location>
        <begin position="29"/>
        <end position="214"/>
    </location>
</feature>
<keyword evidence="4" id="KW-0378">Hydrolase</keyword>
<comment type="caution">
    <text evidence="4">The sequence shown here is derived from an EMBL/GenBank/DDBJ whole genome shotgun (WGS) entry which is preliminary data.</text>
</comment>
<dbReference type="PROSITE" id="PS51462">
    <property type="entry name" value="NUDIX"/>
    <property type="match status" value="1"/>
</dbReference>
<keyword evidence="5" id="KW-1185">Reference proteome</keyword>
<gene>
    <name evidence="4" type="ORF">TM35_000271140</name>
</gene>
<dbReference type="VEuPathDB" id="TriTrypDB:TM35_000271140"/>
<keyword evidence="2" id="KW-0472">Membrane</keyword>
<protein>
    <submittedName>
        <fullName evidence="4">Putative NUDIX family hydrolase</fullName>
    </submittedName>
</protein>
<evidence type="ECO:0000256" key="2">
    <source>
        <dbReference type="SAM" id="Phobius"/>
    </source>
</evidence>
<sequence>MSLPAVDVNFLLKIAHRMEERRLHVYVPSLHRSATAILLRFGNEQHQNVARHLLACRDGTHSASALLQHLASAGSTEILSSLSMLFVKRADVASDRWSGSVSFPGGRRDVGDVDDLHTVFREVYQMLGIPLKSNDFILLGRLRDYSIQGRHISTTGAVQSRFVFLHIGDLSPTVHFARHEVDAVQWVPISRFAKEHAECGCVCHPLSCFLRPTDADSRLLLREIFPHAYLSFPSVQLHDRWRVWGLALRTTSELLSLEGRPPIDWPLVSSNNALLQHFVIDAVHGYYEMLYTFYRLKAWLRLRNTSLLKKYDILPPEADSIFWAVPESIEPRHIFFLFLDVFFAVFILYCVASVIFVISTAICVMFGWTNTNERREQIHAYYAANTSATAELEQWNRKQQQQQQEEEEEGEEEERKKELNDGVMAECELTSTHPELGIFSEKMESATPSLTYNEVKPTDTESISNTTITNEKENFRDDLDAGSGNSCNANDHISLAALPSSDDWNAFRQSVREWAGKGAFVETPYLFPTKLEDKENH</sequence>
<accession>A0A1X0NPA0</accession>
<dbReference type="Proteomes" id="UP000192257">
    <property type="component" value="Unassembled WGS sequence"/>
</dbReference>
<evidence type="ECO:0000313" key="5">
    <source>
        <dbReference type="Proteomes" id="UP000192257"/>
    </source>
</evidence>
<evidence type="ECO:0000259" key="3">
    <source>
        <dbReference type="PROSITE" id="PS51462"/>
    </source>
</evidence>
<dbReference type="PANTHER" id="PTHR12992">
    <property type="entry name" value="NUDIX HYDROLASE"/>
    <property type="match status" value="1"/>
</dbReference>
<dbReference type="STRING" id="67003.A0A1X0NPA0"/>
<feature type="compositionally biased region" description="Low complexity" evidence="1">
    <location>
        <begin position="394"/>
        <end position="403"/>
    </location>
</feature>
<keyword evidence="2" id="KW-1133">Transmembrane helix</keyword>
<dbReference type="OrthoDB" id="77989at2759"/>
<organism evidence="4 5">
    <name type="scientific">Trypanosoma theileri</name>
    <dbReference type="NCBI Taxonomy" id="67003"/>
    <lineage>
        <taxon>Eukaryota</taxon>
        <taxon>Discoba</taxon>
        <taxon>Euglenozoa</taxon>
        <taxon>Kinetoplastea</taxon>
        <taxon>Metakinetoplastina</taxon>
        <taxon>Trypanosomatida</taxon>
        <taxon>Trypanosomatidae</taxon>
        <taxon>Trypanosoma</taxon>
    </lineage>
</organism>
<feature type="transmembrane region" description="Helical" evidence="2">
    <location>
        <begin position="335"/>
        <end position="368"/>
    </location>
</feature>
<dbReference type="Gene3D" id="3.90.79.10">
    <property type="entry name" value="Nucleoside Triphosphate Pyrophosphohydrolase"/>
    <property type="match status" value="1"/>
</dbReference>